<accession>A0AC34QAK9</accession>
<dbReference type="WBParaSite" id="JU765_v2.g144.t1">
    <property type="protein sequence ID" value="JU765_v2.g144.t1"/>
    <property type="gene ID" value="JU765_v2.g144"/>
</dbReference>
<reference evidence="2" key="1">
    <citation type="submission" date="2022-11" db="UniProtKB">
        <authorList>
            <consortium name="WormBaseParasite"/>
        </authorList>
    </citation>
    <scope>IDENTIFICATION</scope>
</reference>
<evidence type="ECO:0000313" key="1">
    <source>
        <dbReference type="Proteomes" id="UP000887576"/>
    </source>
</evidence>
<dbReference type="Proteomes" id="UP000887576">
    <property type="component" value="Unplaced"/>
</dbReference>
<sequence length="424" mass="49027">MANVQDFDEMMSEEQQNIQEMEESLRKMKIARNPGDYAMKRELKIVEDKLSLKKTNVLKLQSQKNRLLNPVSLCSDLYFDVLIKAIASQSSLWSVKKMNIFEFTRAGKEGFAAVCQLLKQAERLTLSDSVRFRFSNFLIRQDVCDVGLVSKKALENFIRIAAPNLSFVRFDYGSEKYSDAFFDALSKESNQTILQIYDLPKVNDITKLALQNLVQKRVLVRFTSIKENLLSFLPPCHFESLNMAANELNSLRNMKCTFRKLELSGIAYRAINLDEFSADFVIDGVEEILLKDSKDLSIFEPFCTVFSRIFPTTTKLTVDFNNVNTFYHRFGALIGEVEEALKTATQKEINVNLCIRSYVSDELIQLFDGIRIDYNTYEWKPEADGKKVFKFIFDDYDYDDYDYSYYRPSSPSDSDDVYYNSNAS</sequence>
<proteinExistence type="predicted"/>
<protein>
    <submittedName>
        <fullName evidence="2">Uncharacterized protein</fullName>
    </submittedName>
</protein>
<organism evidence="1 2">
    <name type="scientific">Panagrolaimus sp. JU765</name>
    <dbReference type="NCBI Taxonomy" id="591449"/>
    <lineage>
        <taxon>Eukaryota</taxon>
        <taxon>Metazoa</taxon>
        <taxon>Ecdysozoa</taxon>
        <taxon>Nematoda</taxon>
        <taxon>Chromadorea</taxon>
        <taxon>Rhabditida</taxon>
        <taxon>Tylenchina</taxon>
        <taxon>Panagrolaimomorpha</taxon>
        <taxon>Panagrolaimoidea</taxon>
        <taxon>Panagrolaimidae</taxon>
        <taxon>Panagrolaimus</taxon>
    </lineage>
</organism>
<evidence type="ECO:0000313" key="2">
    <source>
        <dbReference type="WBParaSite" id="JU765_v2.g144.t1"/>
    </source>
</evidence>
<name>A0AC34QAK9_9BILA</name>